<accession>A0A420W0C8</accession>
<organism evidence="1 2">
    <name type="scientific">Sphingobacterium puteale</name>
    <dbReference type="NCBI Taxonomy" id="2420510"/>
    <lineage>
        <taxon>Bacteria</taxon>
        <taxon>Pseudomonadati</taxon>
        <taxon>Bacteroidota</taxon>
        <taxon>Sphingobacteriia</taxon>
        <taxon>Sphingobacteriales</taxon>
        <taxon>Sphingobacteriaceae</taxon>
        <taxon>Sphingobacterium</taxon>
    </lineage>
</organism>
<evidence type="ECO:0000313" key="1">
    <source>
        <dbReference type="EMBL" id="RKO71987.1"/>
    </source>
</evidence>
<protein>
    <submittedName>
        <fullName evidence="1">Uncharacterized protein</fullName>
    </submittedName>
</protein>
<gene>
    <name evidence="1" type="ORF">D7322_07710</name>
</gene>
<dbReference type="EMBL" id="RBWS01000006">
    <property type="protein sequence ID" value="RKO71987.1"/>
    <property type="molecule type" value="Genomic_DNA"/>
</dbReference>
<comment type="caution">
    <text evidence="1">The sequence shown here is derived from an EMBL/GenBank/DDBJ whole genome shotgun (WGS) entry which is preliminary data.</text>
</comment>
<dbReference type="Proteomes" id="UP000282423">
    <property type="component" value="Unassembled WGS sequence"/>
</dbReference>
<sequence length="67" mass="8170">MNAKINSCDKYFFGRWNKFLYSGKNTWSKSFFAANTPYYTDYTFENYGYVINTVFWVQLLSYERKKI</sequence>
<evidence type="ECO:0000313" key="2">
    <source>
        <dbReference type="Proteomes" id="UP000282423"/>
    </source>
</evidence>
<proteinExistence type="predicted"/>
<keyword evidence="2" id="KW-1185">Reference proteome</keyword>
<dbReference type="AlphaFoldDB" id="A0A420W0C8"/>
<reference evidence="1 2" key="1">
    <citation type="submission" date="2018-10" db="EMBL/GenBank/DDBJ databases">
        <title>Sphingobacterium sp. M05W1-28.</title>
        <authorList>
            <person name="Cai H."/>
        </authorList>
    </citation>
    <scope>NUCLEOTIDE SEQUENCE [LARGE SCALE GENOMIC DNA]</scope>
    <source>
        <strain evidence="1 2">M05W1-28</strain>
    </source>
</reference>
<name>A0A420W0C8_9SPHI</name>